<gene>
    <name evidence="1" type="ORF">g.36557</name>
    <name evidence="3" type="ORF">g.36558</name>
    <name evidence="2" type="ORF">g.36559</name>
    <name evidence="4" type="ORF">g.36560</name>
</gene>
<dbReference type="EMBL" id="GEDC01023488">
    <property type="protein sequence ID" value="JAS13810.1"/>
    <property type="molecule type" value="Transcribed_RNA"/>
</dbReference>
<proteinExistence type="predicted"/>
<reference evidence="3" key="1">
    <citation type="submission" date="2015-12" db="EMBL/GenBank/DDBJ databases">
        <title>De novo transcriptome assembly of four potential Pierce s Disease insect vectors from Arizona vineyards.</title>
        <authorList>
            <person name="Tassone E.E."/>
        </authorList>
    </citation>
    <scope>NUCLEOTIDE SEQUENCE</scope>
</reference>
<dbReference type="AlphaFoldDB" id="A0A1B6CV45"/>
<evidence type="ECO:0000313" key="4">
    <source>
        <dbReference type="EMBL" id="JAS23885.1"/>
    </source>
</evidence>
<evidence type="ECO:0000313" key="3">
    <source>
        <dbReference type="EMBL" id="JAS17284.1"/>
    </source>
</evidence>
<protein>
    <recommendedName>
        <fullName evidence="5">PiggyBac transposable element-derived protein domain-containing protein</fullName>
    </recommendedName>
</protein>
<name>A0A1B6CV45_9HEMI</name>
<organism evidence="3">
    <name type="scientific">Clastoptera arizonana</name>
    <name type="common">Arizona spittle bug</name>
    <dbReference type="NCBI Taxonomy" id="38151"/>
    <lineage>
        <taxon>Eukaryota</taxon>
        <taxon>Metazoa</taxon>
        <taxon>Ecdysozoa</taxon>
        <taxon>Arthropoda</taxon>
        <taxon>Hexapoda</taxon>
        <taxon>Insecta</taxon>
        <taxon>Pterygota</taxon>
        <taxon>Neoptera</taxon>
        <taxon>Paraneoptera</taxon>
        <taxon>Hemiptera</taxon>
        <taxon>Auchenorrhyncha</taxon>
        <taxon>Cercopoidea</taxon>
        <taxon>Clastopteridae</taxon>
        <taxon>Clastoptera</taxon>
    </lineage>
</organism>
<sequence>MTKKCIDTFIFYSDCKPHIFAAHYMFPIASGSVAVCKSFESHYNRQKKPEGVYLNSDLSINKLCTIYNTFKNSENLKVTRSMSRQINILKIVKYMVPTLPASDICGYA</sequence>
<evidence type="ECO:0000313" key="2">
    <source>
        <dbReference type="EMBL" id="JAS16776.1"/>
    </source>
</evidence>
<evidence type="ECO:0008006" key="5">
    <source>
        <dbReference type="Google" id="ProtNLM"/>
    </source>
</evidence>
<evidence type="ECO:0000313" key="1">
    <source>
        <dbReference type="EMBL" id="JAS13810.1"/>
    </source>
</evidence>
<accession>A0A1B6CV45</accession>
<dbReference type="EMBL" id="GEDC01013413">
    <property type="protein sequence ID" value="JAS23885.1"/>
    <property type="molecule type" value="Transcribed_RNA"/>
</dbReference>
<dbReference type="EMBL" id="GEDC01020522">
    <property type="protein sequence ID" value="JAS16776.1"/>
    <property type="molecule type" value="Transcribed_RNA"/>
</dbReference>
<dbReference type="EMBL" id="GEDC01020014">
    <property type="protein sequence ID" value="JAS17284.1"/>
    <property type="molecule type" value="Transcribed_RNA"/>
</dbReference>